<dbReference type="AlphaFoldDB" id="A0A517ZDN7"/>
<dbReference type="KEGG" id="mri:Mal4_49080"/>
<evidence type="ECO:0000256" key="8">
    <source>
        <dbReference type="ARBA" id="ARBA00023136"/>
    </source>
</evidence>
<feature type="transmembrane region" description="Helical" evidence="11">
    <location>
        <begin position="269"/>
        <end position="293"/>
    </location>
</feature>
<evidence type="ECO:0000256" key="2">
    <source>
        <dbReference type="ARBA" id="ARBA00022448"/>
    </source>
</evidence>
<feature type="transmembrane region" description="Helical" evidence="11">
    <location>
        <begin position="363"/>
        <end position="379"/>
    </location>
</feature>
<keyword evidence="3" id="KW-0050">Antiport</keyword>
<gene>
    <name evidence="13" type="primary">nhaS3_2</name>
    <name evidence="13" type="ORF">Mal4_49080</name>
</gene>
<feature type="domain" description="Cation/H+ exchanger transmembrane" evidence="12">
    <location>
        <begin position="113"/>
        <end position="510"/>
    </location>
</feature>
<evidence type="ECO:0000313" key="13">
    <source>
        <dbReference type="EMBL" id="QDU40550.1"/>
    </source>
</evidence>
<evidence type="ECO:0000259" key="12">
    <source>
        <dbReference type="Pfam" id="PF00999"/>
    </source>
</evidence>
<feature type="transmembrane region" description="Helical" evidence="11">
    <location>
        <begin position="205"/>
        <end position="229"/>
    </location>
</feature>
<evidence type="ECO:0000256" key="7">
    <source>
        <dbReference type="ARBA" id="ARBA00023065"/>
    </source>
</evidence>
<keyword evidence="6" id="KW-0915">Sodium</keyword>
<feature type="compositionally biased region" description="Low complexity" evidence="10">
    <location>
        <begin position="63"/>
        <end position="76"/>
    </location>
</feature>
<feature type="transmembrane region" description="Helical" evidence="11">
    <location>
        <begin position="175"/>
        <end position="193"/>
    </location>
</feature>
<dbReference type="EMBL" id="CP036275">
    <property type="protein sequence ID" value="QDU40550.1"/>
    <property type="molecule type" value="Genomic_DNA"/>
</dbReference>
<feature type="transmembrane region" description="Helical" evidence="11">
    <location>
        <begin position="467"/>
        <end position="485"/>
    </location>
</feature>
<comment type="subcellular location">
    <subcellularLocation>
        <location evidence="1">Membrane</location>
        <topology evidence="1">Multi-pass membrane protein</topology>
    </subcellularLocation>
</comment>
<evidence type="ECO:0000256" key="10">
    <source>
        <dbReference type="SAM" id="MobiDB-lite"/>
    </source>
</evidence>
<dbReference type="InterPro" id="IPR038770">
    <property type="entry name" value="Na+/solute_symporter_sf"/>
</dbReference>
<name>A0A517ZDN7_9PLAN</name>
<dbReference type="Gene3D" id="1.20.1530.20">
    <property type="match status" value="1"/>
</dbReference>
<evidence type="ECO:0000256" key="1">
    <source>
        <dbReference type="ARBA" id="ARBA00004141"/>
    </source>
</evidence>
<keyword evidence="2" id="KW-0813">Transport</keyword>
<evidence type="ECO:0000256" key="5">
    <source>
        <dbReference type="ARBA" id="ARBA00022989"/>
    </source>
</evidence>
<evidence type="ECO:0000256" key="6">
    <source>
        <dbReference type="ARBA" id="ARBA00023053"/>
    </source>
</evidence>
<dbReference type="GO" id="GO:0015297">
    <property type="term" value="F:antiporter activity"/>
    <property type="evidence" value="ECO:0007669"/>
    <property type="project" value="UniProtKB-KW"/>
</dbReference>
<organism evidence="13 14">
    <name type="scientific">Maioricimonas rarisocia</name>
    <dbReference type="NCBI Taxonomy" id="2528026"/>
    <lineage>
        <taxon>Bacteria</taxon>
        <taxon>Pseudomonadati</taxon>
        <taxon>Planctomycetota</taxon>
        <taxon>Planctomycetia</taxon>
        <taxon>Planctomycetales</taxon>
        <taxon>Planctomycetaceae</taxon>
        <taxon>Maioricimonas</taxon>
    </lineage>
</organism>
<sequence>MSPTVFRAMRQMRFFQSSPGAPSLLPDVQRGRQLLLLLTLAGLLGLVMTSVATAQAAPVTDMATPEAVEPDAAAADDPGHELHAADESHAAGHDDHAGGHIDPVANVLLAIVIILLLAKVGGDLFERVGMPAVLGELVIGILIGNAALITGWHGFDFFHAPPEAQLGDPYSAGAVLKMLAGIGVVLLLFEVGLESSVRDMMSVGSSSLLVALLGVVAPMGLGYLTGLFFVPEAGWQVHLFLGATLCATSVGITARVLKDLGRSQQRESQIILGAAVIDDVLGLVVLAIVSGVITQGADFEPMSLVVIVLKAFGFLFAAVLLGTRLFTRPLFRIASYLRGHGMLVATALVVCFGFSWLANQVGLAPIVGAFAAGLILERAHYRELGKKENVELEEALEPLTALLVPIFFVQMGIMVDLSSFADASVWGLAAAITVAAVIGKQVCAFGILEKGLNRTAVGLGMIPRGEVGLIFANVGLALQVGGVPVISPGTYSAVVVMVMLTTMVTPPLLKWSMTSGAAPEPESPETGGEPVEESAAHSTADVH</sequence>
<evidence type="ECO:0000256" key="11">
    <source>
        <dbReference type="SAM" id="Phobius"/>
    </source>
</evidence>
<dbReference type="InterPro" id="IPR006153">
    <property type="entry name" value="Cation/H_exchanger_TM"/>
</dbReference>
<dbReference type="GO" id="GO:1902600">
    <property type="term" value="P:proton transmembrane transport"/>
    <property type="evidence" value="ECO:0007669"/>
    <property type="project" value="InterPro"/>
</dbReference>
<dbReference type="Pfam" id="PF00999">
    <property type="entry name" value="Na_H_Exchanger"/>
    <property type="match status" value="1"/>
</dbReference>
<reference evidence="13 14" key="1">
    <citation type="submission" date="2019-02" db="EMBL/GenBank/DDBJ databases">
        <title>Deep-cultivation of Planctomycetes and their phenomic and genomic characterization uncovers novel biology.</title>
        <authorList>
            <person name="Wiegand S."/>
            <person name="Jogler M."/>
            <person name="Boedeker C."/>
            <person name="Pinto D."/>
            <person name="Vollmers J."/>
            <person name="Rivas-Marin E."/>
            <person name="Kohn T."/>
            <person name="Peeters S.H."/>
            <person name="Heuer A."/>
            <person name="Rast P."/>
            <person name="Oberbeckmann S."/>
            <person name="Bunk B."/>
            <person name="Jeske O."/>
            <person name="Meyerdierks A."/>
            <person name="Storesund J.E."/>
            <person name="Kallscheuer N."/>
            <person name="Luecker S."/>
            <person name="Lage O.M."/>
            <person name="Pohl T."/>
            <person name="Merkel B.J."/>
            <person name="Hornburger P."/>
            <person name="Mueller R.-W."/>
            <person name="Bruemmer F."/>
            <person name="Labrenz M."/>
            <person name="Spormann A.M."/>
            <person name="Op den Camp H."/>
            <person name="Overmann J."/>
            <person name="Amann R."/>
            <person name="Jetten M.S.M."/>
            <person name="Mascher T."/>
            <person name="Medema M.H."/>
            <person name="Devos D.P."/>
            <person name="Kaster A.-K."/>
            <person name="Ovreas L."/>
            <person name="Rohde M."/>
            <person name="Galperin M.Y."/>
            <person name="Jogler C."/>
        </authorList>
    </citation>
    <scope>NUCLEOTIDE SEQUENCE [LARGE SCALE GENOMIC DNA]</scope>
    <source>
        <strain evidence="13 14">Mal4</strain>
    </source>
</reference>
<dbReference type="PANTHER" id="PTHR43562:SF3">
    <property type="entry name" value="SODIUM ION_PROTON EXCHANGER (EUROFUNG)"/>
    <property type="match status" value="1"/>
</dbReference>
<protein>
    <submittedName>
        <fullName evidence="13">High-affinity Na(+)/H(+) antiporter NhaS3</fullName>
    </submittedName>
</protein>
<keyword evidence="4 11" id="KW-0812">Transmembrane</keyword>
<accession>A0A517ZDN7</accession>
<feature type="transmembrane region" description="Helical" evidence="11">
    <location>
        <begin position="399"/>
        <end position="420"/>
    </location>
</feature>
<evidence type="ECO:0000313" key="14">
    <source>
        <dbReference type="Proteomes" id="UP000320496"/>
    </source>
</evidence>
<keyword evidence="5 11" id="KW-1133">Transmembrane helix</keyword>
<keyword evidence="7" id="KW-0406">Ion transport</keyword>
<evidence type="ECO:0000256" key="9">
    <source>
        <dbReference type="ARBA" id="ARBA00023201"/>
    </source>
</evidence>
<feature type="region of interest" description="Disordered" evidence="10">
    <location>
        <begin position="62"/>
        <end position="81"/>
    </location>
</feature>
<dbReference type="Proteomes" id="UP000320496">
    <property type="component" value="Chromosome"/>
</dbReference>
<feature type="transmembrane region" description="Helical" evidence="11">
    <location>
        <begin position="235"/>
        <end position="257"/>
    </location>
</feature>
<feature type="transmembrane region" description="Helical" evidence="11">
    <location>
        <begin position="426"/>
        <end position="447"/>
    </location>
</feature>
<evidence type="ECO:0000256" key="3">
    <source>
        <dbReference type="ARBA" id="ARBA00022449"/>
    </source>
</evidence>
<feature type="transmembrane region" description="Helical" evidence="11">
    <location>
        <begin position="305"/>
        <end position="327"/>
    </location>
</feature>
<feature type="transmembrane region" description="Helical" evidence="11">
    <location>
        <begin position="104"/>
        <end position="121"/>
    </location>
</feature>
<keyword evidence="8 11" id="KW-0472">Membrane</keyword>
<proteinExistence type="predicted"/>
<evidence type="ECO:0000256" key="4">
    <source>
        <dbReference type="ARBA" id="ARBA00022692"/>
    </source>
</evidence>
<feature type="transmembrane region" description="Helical" evidence="11">
    <location>
        <begin position="133"/>
        <end position="155"/>
    </location>
</feature>
<feature type="region of interest" description="Disordered" evidence="10">
    <location>
        <begin position="514"/>
        <end position="543"/>
    </location>
</feature>
<dbReference type="GO" id="GO:0016020">
    <property type="term" value="C:membrane"/>
    <property type="evidence" value="ECO:0007669"/>
    <property type="project" value="UniProtKB-SubCell"/>
</dbReference>
<dbReference type="GO" id="GO:0006814">
    <property type="term" value="P:sodium ion transport"/>
    <property type="evidence" value="ECO:0007669"/>
    <property type="project" value="UniProtKB-KW"/>
</dbReference>
<dbReference type="PANTHER" id="PTHR43562">
    <property type="entry name" value="NAPA-TYPE SODIUM/HYDROGEN ANTIPORTER"/>
    <property type="match status" value="1"/>
</dbReference>
<feature type="compositionally biased region" description="Low complexity" evidence="10">
    <location>
        <begin position="514"/>
        <end position="529"/>
    </location>
</feature>
<keyword evidence="9" id="KW-0739">Sodium transport</keyword>
<keyword evidence="14" id="KW-1185">Reference proteome</keyword>
<feature type="transmembrane region" description="Helical" evidence="11">
    <location>
        <begin position="339"/>
        <end position="357"/>
    </location>
</feature>